<sequence length="392" mass="44511">MLSPGHSRSSSCSFLEGDGPDFLEIAINELCMDDEIDFMFSLRNEEIFGEDQVDANQSNVGVECESQNRLELKERPGSNKTQCKEDKSNNEEKSYKETKIHLIGEDERKPSLVKGELNSAGKGKVLAKNLDKRKPVGAIARSKKGDTLPKLGSHSKKLEAVTKTAEIWKSRAFADGFSIGIDISRSGNEKPSACKGTRPLLRNLPRGKNDFSKNQKKIGLHDVVTNLYTRKKEYRLNSLDNRRNFRLAERSGAKWLKNTIRHDKRELPPIDFSSKRHYSTQWNPKQSISSNSEHHHFETPNKKDSELKSVHLKSIMQTLEKTQLGGKSRAELVKHSISPLEQTDNGRERFKKKAIPVALGTEKKDFNPDNNVRGADDYQQHADNWHPRVQRV</sequence>
<comment type="caution">
    <text evidence="2">The sequence shown here is derived from an EMBL/GenBank/DDBJ whole genome shotgun (WGS) entry which is preliminary data.</text>
</comment>
<evidence type="ECO:0000313" key="3">
    <source>
        <dbReference type="Proteomes" id="UP000225706"/>
    </source>
</evidence>
<gene>
    <name evidence="2" type="ORF">AWC38_SpisGene5714</name>
</gene>
<dbReference type="EMBL" id="LSMT01000064">
    <property type="protein sequence ID" value="PFX29533.1"/>
    <property type="molecule type" value="Genomic_DNA"/>
</dbReference>
<evidence type="ECO:0000313" key="2">
    <source>
        <dbReference type="EMBL" id="PFX29533.1"/>
    </source>
</evidence>
<feature type="compositionally biased region" description="Polar residues" evidence="1">
    <location>
        <begin position="279"/>
        <end position="291"/>
    </location>
</feature>
<keyword evidence="3" id="KW-1185">Reference proteome</keyword>
<feature type="region of interest" description="Disordered" evidence="1">
    <location>
        <begin position="275"/>
        <end position="305"/>
    </location>
</feature>
<reference evidence="3" key="1">
    <citation type="journal article" date="2017" name="bioRxiv">
        <title>Comparative analysis of the genomes of Stylophora pistillata and Acropora digitifera provides evidence for extensive differences between species of corals.</title>
        <authorList>
            <person name="Voolstra C.R."/>
            <person name="Li Y."/>
            <person name="Liew Y.J."/>
            <person name="Baumgarten S."/>
            <person name="Zoccola D."/>
            <person name="Flot J.-F."/>
            <person name="Tambutte S."/>
            <person name="Allemand D."/>
            <person name="Aranda M."/>
        </authorList>
    </citation>
    <scope>NUCLEOTIDE SEQUENCE [LARGE SCALE GENOMIC DNA]</scope>
</reference>
<feature type="region of interest" description="Disordered" evidence="1">
    <location>
        <begin position="72"/>
        <end position="96"/>
    </location>
</feature>
<feature type="compositionally biased region" description="Basic and acidic residues" evidence="1">
    <location>
        <begin position="374"/>
        <end position="383"/>
    </location>
</feature>
<feature type="region of interest" description="Disordered" evidence="1">
    <location>
        <begin position="188"/>
        <end position="213"/>
    </location>
</feature>
<protein>
    <submittedName>
        <fullName evidence="2">Uncharacterized protein</fullName>
    </submittedName>
</protein>
<organism evidence="2 3">
    <name type="scientific">Stylophora pistillata</name>
    <name type="common">Smooth cauliflower coral</name>
    <dbReference type="NCBI Taxonomy" id="50429"/>
    <lineage>
        <taxon>Eukaryota</taxon>
        <taxon>Metazoa</taxon>
        <taxon>Cnidaria</taxon>
        <taxon>Anthozoa</taxon>
        <taxon>Hexacorallia</taxon>
        <taxon>Scleractinia</taxon>
        <taxon>Astrocoeniina</taxon>
        <taxon>Pocilloporidae</taxon>
        <taxon>Stylophora</taxon>
    </lineage>
</organism>
<evidence type="ECO:0000256" key="1">
    <source>
        <dbReference type="SAM" id="MobiDB-lite"/>
    </source>
</evidence>
<dbReference type="Proteomes" id="UP000225706">
    <property type="component" value="Unassembled WGS sequence"/>
</dbReference>
<feature type="region of interest" description="Disordered" evidence="1">
    <location>
        <begin position="363"/>
        <end position="383"/>
    </location>
</feature>
<dbReference type="AlphaFoldDB" id="A0A2B4SKC2"/>
<feature type="compositionally biased region" description="Basic and acidic residues" evidence="1">
    <location>
        <begin position="292"/>
        <end position="305"/>
    </location>
</feature>
<accession>A0A2B4SKC2</accession>
<proteinExistence type="predicted"/>
<name>A0A2B4SKC2_STYPI</name>